<name>A0A2S7KV67_9FLAO</name>
<evidence type="ECO:0000313" key="1">
    <source>
        <dbReference type="EMBL" id="PQB06542.1"/>
    </source>
</evidence>
<sequence length="465" mass="54457">MKKIIYFLHLLLLMALLALMGCDSSKKETLTYFGGKIINPKSKYVVLFSLDKVIDTLYLDTENKFLGKLKNANEGLYYFFHGDENQYIYLEPKDSLMLRLNTWDFDESLVFAGEGAERNNILIDCFLEDEKERKAFYDFNRLEPKTFKKKVAYLEKQKLGTYNDYLESHPNETEGFKEILKVALMYPLYEQIEKYPIIYAKHSDSEHFPKLDKSFFNYRNHVNINKDSLMYYPPYFGYVRTYLYNETYALGHPSVKSKYSSKFTSDLLTIIDKNITSELSKNVLLKQTVISHFYNKSSCEINEEAFDKFFEFSTNKKDKNQIQQIINDSKAVKKNNILPDFNVIDFANIEIPISKIIKGKNALLFFWNEEYYTENYIASRINYLSKAYPTVSFIQIKMDGVKTKGIENSDLKNQYYINGKSEANTFLTSKMPRCILVNKDRKVTNGYASFSSFNINPYLKALSEN</sequence>
<proteinExistence type="predicted"/>
<comment type="caution">
    <text evidence="1">The sequence shown here is derived from an EMBL/GenBank/DDBJ whole genome shotgun (WGS) entry which is preliminary data.</text>
</comment>
<keyword evidence="2" id="KW-1185">Reference proteome</keyword>
<evidence type="ECO:0008006" key="3">
    <source>
        <dbReference type="Google" id="ProtNLM"/>
    </source>
</evidence>
<dbReference type="PROSITE" id="PS51257">
    <property type="entry name" value="PROKAR_LIPOPROTEIN"/>
    <property type="match status" value="1"/>
</dbReference>
<dbReference type="EMBL" id="MQUA01000013">
    <property type="protein sequence ID" value="PQB06542.1"/>
    <property type="molecule type" value="Genomic_DNA"/>
</dbReference>
<dbReference type="AlphaFoldDB" id="A0A2S7KV67"/>
<reference evidence="1 2" key="1">
    <citation type="submission" date="2016-11" db="EMBL/GenBank/DDBJ databases">
        <title>Trade-off between light-utilization and light-protection in marine flavobacteria.</title>
        <authorList>
            <person name="Kumagai Y."/>
        </authorList>
    </citation>
    <scope>NUCLEOTIDE SEQUENCE [LARGE SCALE GENOMIC DNA]</scope>
    <source>
        <strain evidence="1 2">ATCC 700397</strain>
    </source>
</reference>
<organism evidence="1 2">
    <name type="scientific">Polaribacter filamentus</name>
    <dbReference type="NCBI Taxonomy" id="53483"/>
    <lineage>
        <taxon>Bacteria</taxon>
        <taxon>Pseudomonadati</taxon>
        <taxon>Bacteroidota</taxon>
        <taxon>Flavobacteriia</taxon>
        <taxon>Flavobacteriales</taxon>
        <taxon>Flavobacteriaceae</taxon>
    </lineage>
</organism>
<protein>
    <recommendedName>
        <fullName evidence="3">Thioredoxin domain-containing protein</fullName>
    </recommendedName>
</protein>
<dbReference type="Proteomes" id="UP000239522">
    <property type="component" value="Unassembled WGS sequence"/>
</dbReference>
<accession>A0A2S7KV67</accession>
<gene>
    <name evidence="1" type="ORF">BST83_04710</name>
</gene>
<evidence type="ECO:0000313" key="2">
    <source>
        <dbReference type="Proteomes" id="UP000239522"/>
    </source>
</evidence>